<name>A0A371QB46_STRIH</name>
<evidence type="ECO:0000313" key="2">
    <source>
        <dbReference type="EMBL" id="REK91895.1"/>
    </source>
</evidence>
<reference evidence="2 3" key="1">
    <citation type="submission" date="2018-08" db="EMBL/GenBank/DDBJ databases">
        <title>Streptomyces NEAU-D10 sp. nov., a novel Actinomycete isolated from soil.</title>
        <authorList>
            <person name="Jin L."/>
        </authorList>
    </citation>
    <scope>NUCLEOTIDE SEQUENCE [LARGE SCALE GENOMIC DNA]</scope>
    <source>
        <strain evidence="2 3">NEAU-D10</strain>
    </source>
</reference>
<dbReference type="EMBL" id="QUAC01000014">
    <property type="protein sequence ID" value="REK91895.1"/>
    <property type="molecule type" value="Genomic_DNA"/>
</dbReference>
<dbReference type="AlphaFoldDB" id="A0A371QB46"/>
<gene>
    <name evidence="2" type="ORF">DY245_02315</name>
</gene>
<sequence>MGGVVVDGARSGDHRVGEFLVEFFRQLQDGEVVRGVSKSGVDYLPHAAPASDADQFQVGSGAGGYVSGRGDSSQVFEDRVDGA</sequence>
<proteinExistence type="predicted"/>
<dbReference type="Proteomes" id="UP000262477">
    <property type="component" value="Unassembled WGS sequence"/>
</dbReference>
<protein>
    <submittedName>
        <fullName evidence="2">Uncharacterized protein</fullName>
    </submittedName>
</protein>
<evidence type="ECO:0000256" key="1">
    <source>
        <dbReference type="SAM" id="MobiDB-lite"/>
    </source>
</evidence>
<keyword evidence="3" id="KW-1185">Reference proteome</keyword>
<accession>A0A371QB46</accession>
<evidence type="ECO:0000313" key="3">
    <source>
        <dbReference type="Proteomes" id="UP000262477"/>
    </source>
</evidence>
<comment type="caution">
    <text evidence="2">The sequence shown here is derived from an EMBL/GenBank/DDBJ whole genome shotgun (WGS) entry which is preliminary data.</text>
</comment>
<organism evidence="2 3">
    <name type="scientific">Streptomyces inhibens</name>
    <dbReference type="NCBI Taxonomy" id="2293571"/>
    <lineage>
        <taxon>Bacteria</taxon>
        <taxon>Bacillati</taxon>
        <taxon>Actinomycetota</taxon>
        <taxon>Actinomycetes</taxon>
        <taxon>Kitasatosporales</taxon>
        <taxon>Streptomycetaceae</taxon>
        <taxon>Streptomyces</taxon>
    </lineage>
</organism>
<feature type="region of interest" description="Disordered" evidence="1">
    <location>
        <begin position="62"/>
        <end position="83"/>
    </location>
</feature>